<dbReference type="KEGG" id="msch:N508_000067"/>
<proteinExistence type="predicted"/>
<reference evidence="1" key="3">
    <citation type="submission" date="2022-06" db="EMBL/GenBank/DDBJ databases">
        <title>Resources to Facilitate Use of the Altered Schaedler Flora (ASF) Mouse Model to Study Microbiome Function.</title>
        <authorList>
            <person name="Proctor A."/>
            <person name="Parvinroo S."/>
            <person name="Richie T."/>
            <person name="Jia X."/>
            <person name="Lee S.T.M."/>
            <person name="Karp P.D."/>
            <person name="Paley S."/>
            <person name="Kostic A.D."/>
            <person name="Pierre J.F."/>
            <person name="Wannemuehler M.J."/>
            <person name="Phillips G.J."/>
        </authorList>
    </citation>
    <scope>NUCLEOTIDE SEQUENCE</scope>
    <source>
        <strain evidence="1">ASF457</strain>
    </source>
</reference>
<organism evidence="1 2">
    <name type="scientific">Mucispirillum schaedleri ASF457</name>
    <dbReference type="NCBI Taxonomy" id="1379858"/>
    <lineage>
        <taxon>Bacteria</taxon>
        <taxon>Pseudomonadati</taxon>
        <taxon>Deferribacterota</taxon>
        <taxon>Deferribacteres</taxon>
        <taxon>Deferribacterales</taxon>
        <taxon>Mucispirillaceae</taxon>
        <taxon>Mucispirillum</taxon>
    </lineage>
</organism>
<evidence type="ECO:0000313" key="2">
    <source>
        <dbReference type="Proteomes" id="UP000017429"/>
    </source>
</evidence>
<dbReference type="Pfam" id="PF18809">
    <property type="entry name" value="PBECR1"/>
    <property type="match status" value="1"/>
</dbReference>
<name>V2RHE7_9BACT</name>
<dbReference type="Proteomes" id="UP000017429">
    <property type="component" value="Chromosome"/>
</dbReference>
<keyword evidence="2" id="KW-1185">Reference proteome</keyword>
<protein>
    <submittedName>
        <fullName evidence="1">Uncharacterized protein</fullName>
    </submittedName>
</protein>
<reference evidence="1" key="2">
    <citation type="submission" date="2022-05" db="EMBL/GenBank/DDBJ databases">
        <authorList>
            <person name="Proctor A.L."/>
            <person name="Phillips G.J."/>
            <person name="Wannemuehler M.J."/>
        </authorList>
    </citation>
    <scope>NUCLEOTIDE SEQUENCE</scope>
    <source>
        <strain evidence="1">ASF457</strain>
    </source>
</reference>
<dbReference type="EMBL" id="CP097562">
    <property type="protein sequence ID" value="USF23014.1"/>
    <property type="molecule type" value="Genomic_DNA"/>
</dbReference>
<dbReference type="OrthoDB" id="5323924at2"/>
<reference evidence="1" key="1">
    <citation type="journal article" date="2014" name="Genome Announc.">
        <title>Draft genome sequences of the altered schaedler flora, a defined bacterial community from gnotobiotic mice.</title>
        <authorList>
            <person name="Wannemuehler M.J."/>
            <person name="Overstreet A.M."/>
            <person name="Ward D.V."/>
            <person name="Phillips G.J."/>
        </authorList>
    </citation>
    <scope>NUCLEOTIDE SEQUENCE</scope>
    <source>
        <strain evidence="1">ASF457</strain>
    </source>
</reference>
<accession>V2RHE7</accession>
<sequence>MPGAFHRDDIGDIDLVWGNKHYGLKHIEKQRNKKGQDFNKLMEEITDVIEHGKIIDDEWDENMKVIVDETKKILIKLTWDDEKVENKNRNWLFNGYFKYEL</sequence>
<dbReference type="AlphaFoldDB" id="V2RHE7"/>
<evidence type="ECO:0000313" key="1">
    <source>
        <dbReference type="EMBL" id="USF23014.1"/>
    </source>
</evidence>
<gene>
    <name evidence="1" type="ORF">N508_000067</name>
</gene>
<dbReference type="RefSeq" id="WP_023276741.1">
    <property type="nucleotide sequence ID" value="NZ_CP097562.1"/>
</dbReference>
<dbReference type="InterPro" id="IPR041092">
    <property type="entry name" value="PBECR1"/>
</dbReference>